<feature type="compositionally biased region" description="Gly residues" evidence="1">
    <location>
        <begin position="56"/>
        <end position="69"/>
    </location>
</feature>
<feature type="region of interest" description="Disordered" evidence="1">
    <location>
        <begin position="25"/>
        <end position="69"/>
    </location>
</feature>
<evidence type="ECO:0000256" key="1">
    <source>
        <dbReference type="SAM" id="MobiDB-lite"/>
    </source>
</evidence>
<evidence type="ECO:0000256" key="2">
    <source>
        <dbReference type="SAM" id="SignalP"/>
    </source>
</evidence>
<keyword evidence="4" id="KW-1185">Reference proteome</keyword>
<accession>A0A7G7MD11</accession>
<sequence>MGASRVRRTAAAGLAAAALLLTGAGACESGPGVPPAGEQGDGVGNGGDQGDEQAPGEGGAGDEIGGGGG</sequence>
<feature type="compositionally biased region" description="Gly residues" evidence="1">
    <location>
        <begin position="39"/>
        <end position="48"/>
    </location>
</feature>
<feature type="chain" id="PRO_5028957398" evidence="2">
    <location>
        <begin position="27"/>
        <end position="69"/>
    </location>
</feature>
<dbReference type="PROSITE" id="PS51257">
    <property type="entry name" value="PROKAR_LIPOPROTEIN"/>
    <property type="match status" value="1"/>
</dbReference>
<organism evidence="3 4">
    <name type="scientific">Pseudonocardia petroleophila</name>
    <dbReference type="NCBI Taxonomy" id="37331"/>
    <lineage>
        <taxon>Bacteria</taxon>
        <taxon>Bacillati</taxon>
        <taxon>Actinomycetota</taxon>
        <taxon>Actinomycetes</taxon>
        <taxon>Pseudonocardiales</taxon>
        <taxon>Pseudonocardiaceae</taxon>
        <taxon>Pseudonocardia</taxon>
    </lineage>
</organism>
<gene>
    <name evidence="3" type="ORF">H6H00_20920</name>
</gene>
<dbReference type="RefSeq" id="WP_185717434.1">
    <property type="nucleotide sequence ID" value="NZ_BAAAWI010000001.1"/>
</dbReference>
<dbReference type="Proteomes" id="UP000515728">
    <property type="component" value="Chromosome"/>
</dbReference>
<name>A0A7G7MD11_9PSEU</name>
<dbReference type="AlphaFoldDB" id="A0A7G7MD11"/>
<proteinExistence type="predicted"/>
<evidence type="ECO:0000313" key="3">
    <source>
        <dbReference type="EMBL" id="QNG50672.1"/>
    </source>
</evidence>
<evidence type="ECO:0000313" key="4">
    <source>
        <dbReference type="Proteomes" id="UP000515728"/>
    </source>
</evidence>
<protein>
    <submittedName>
        <fullName evidence="3">Uncharacterized protein</fullName>
    </submittedName>
</protein>
<dbReference type="EMBL" id="CP060131">
    <property type="protein sequence ID" value="QNG50672.1"/>
    <property type="molecule type" value="Genomic_DNA"/>
</dbReference>
<dbReference type="KEGG" id="ppel:H6H00_20920"/>
<keyword evidence="2" id="KW-0732">Signal</keyword>
<reference evidence="3 4" key="1">
    <citation type="submission" date="2020-08" db="EMBL/GenBank/DDBJ databases">
        <authorList>
            <person name="Mo P."/>
        </authorList>
    </citation>
    <scope>NUCLEOTIDE SEQUENCE [LARGE SCALE GENOMIC DNA]</scope>
    <source>
        <strain evidence="3 4">CGMCC 4.1532</strain>
    </source>
</reference>
<feature type="signal peptide" evidence="2">
    <location>
        <begin position="1"/>
        <end position="26"/>
    </location>
</feature>